<name>A0AAV4NME6_CAEEX</name>
<keyword evidence="1" id="KW-1133">Transmembrane helix</keyword>
<keyword evidence="1" id="KW-0812">Transmembrane</keyword>
<sequence length="212" mass="23716">MADTVLQSTSVHQSHFNWAFPLATAESPILYINCLPPNEDPVHRKSRVSKLILLFYLFMPCNLFLLSPVASKSGRNKGFMTVIALGIGIQESRLRLRESFRFDGVLDSSCFDQQFGLPFLILISSPSRKSPPQTPPPPISSSHTFHSASFLPPLQTVAVQLGVPVLPRQRVASFALIASSQRRPRASQITRLQADTFFLFIHALESFFPRCF</sequence>
<comment type="caution">
    <text evidence="2">The sequence shown here is derived from an EMBL/GenBank/DDBJ whole genome shotgun (WGS) entry which is preliminary data.</text>
</comment>
<dbReference type="AlphaFoldDB" id="A0AAV4NME6"/>
<evidence type="ECO:0000313" key="3">
    <source>
        <dbReference type="Proteomes" id="UP001054945"/>
    </source>
</evidence>
<evidence type="ECO:0000256" key="1">
    <source>
        <dbReference type="SAM" id="Phobius"/>
    </source>
</evidence>
<dbReference type="EMBL" id="BPLR01003559">
    <property type="protein sequence ID" value="GIX85967.1"/>
    <property type="molecule type" value="Genomic_DNA"/>
</dbReference>
<evidence type="ECO:0000313" key="2">
    <source>
        <dbReference type="EMBL" id="GIX85967.1"/>
    </source>
</evidence>
<dbReference type="Proteomes" id="UP001054945">
    <property type="component" value="Unassembled WGS sequence"/>
</dbReference>
<feature type="transmembrane region" description="Helical" evidence="1">
    <location>
        <begin position="51"/>
        <end position="70"/>
    </location>
</feature>
<proteinExistence type="predicted"/>
<gene>
    <name evidence="2" type="ORF">CEXT_335351</name>
</gene>
<keyword evidence="3" id="KW-1185">Reference proteome</keyword>
<organism evidence="2 3">
    <name type="scientific">Caerostris extrusa</name>
    <name type="common">Bark spider</name>
    <name type="synonym">Caerostris bankana</name>
    <dbReference type="NCBI Taxonomy" id="172846"/>
    <lineage>
        <taxon>Eukaryota</taxon>
        <taxon>Metazoa</taxon>
        <taxon>Ecdysozoa</taxon>
        <taxon>Arthropoda</taxon>
        <taxon>Chelicerata</taxon>
        <taxon>Arachnida</taxon>
        <taxon>Araneae</taxon>
        <taxon>Araneomorphae</taxon>
        <taxon>Entelegynae</taxon>
        <taxon>Araneoidea</taxon>
        <taxon>Araneidae</taxon>
        <taxon>Caerostris</taxon>
    </lineage>
</organism>
<accession>A0AAV4NME6</accession>
<keyword evidence="1" id="KW-0472">Membrane</keyword>
<protein>
    <submittedName>
        <fullName evidence="2">Uncharacterized protein</fullName>
    </submittedName>
</protein>
<reference evidence="2 3" key="1">
    <citation type="submission" date="2021-06" db="EMBL/GenBank/DDBJ databases">
        <title>Caerostris extrusa draft genome.</title>
        <authorList>
            <person name="Kono N."/>
            <person name="Arakawa K."/>
        </authorList>
    </citation>
    <scope>NUCLEOTIDE SEQUENCE [LARGE SCALE GENOMIC DNA]</scope>
</reference>